<gene>
    <name evidence="1" type="ORF">MILVUS5_LOCUS15355</name>
</gene>
<dbReference type="Proteomes" id="UP001177021">
    <property type="component" value="Unassembled WGS sequence"/>
</dbReference>
<dbReference type="EMBL" id="CASHSV030000109">
    <property type="protein sequence ID" value="CAJ2646692.1"/>
    <property type="molecule type" value="Genomic_DNA"/>
</dbReference>
<proteinExistence type="predicted"/>
<comment type="caution">
    <text evidence="1">The sequence shown here is derived from an EMBL/GenBank/DDBJ whole genome shotgun (WGS) entry which is preliminary data.</text>
</comment>
<reference evidence="1" key="1">
    <citation type="submission" date="2023-10" db="EMBL/GenBank/DDBJ databases">
        <authorList>
            <person name="Rodriguez Cubillos JULIANA M."/>
            <person name="De Vega J."/>
        </authorList>
    </citation>
    <scope>NUCLEOTIDE SEQUENCE</scope>
</reference>
<evidence type="ECO:0000313" key="2">
    <source>
        <dbReference type="Proteomes" id="UP001177021"/>
    </source>
</evidence>
<sequence length="59" mass="6643">MSSHSSYFSFFVLNKKTSKTLRDLSIMIMKRCVGTTDFSGVIQIDFAENKGSFLGNIDK</sequence>
<name>A0ACB0JQV8_TRIPR</name>
<accession>A0ACB0JQV8</accession>
<keyword evidence="2" id="KW-1185">Reference proteome</keyword>
<evidence type="ECO:0000313" key="1">
    <source>
        <dbReference type="EMBL" id="CAJ2646692.1"/>
    </source>
</evidence>
<protein>
    <submittedName>
        <fullName evidence="1">Uncharacterized protein</fullName>
    </submittedName>
</protein>
<organism evidence="1 2">
    <name type="scientific">Trifolium pratense</name>
    <name type="common">Red clover</name>
    <dbReference type="NCBI Taxonomy" id="57577"/>
    <lineage>
        <taxon>Eukaryota</taxon>
        <taxon>Viridiplantae</taxon>
        <taxon>Streptophyta</taxon>
        <taxon>Embryophyta</taxon>
        <taxon>Tracheophyta</taxon>
        <taxon>Spermatophyta</taxon>
        <taxon>Magnoliopsida</taxon>
        <taxon>eudicotyledons</taxon>
        <taxon>Gunneridae</taxon>
        <taxon>Pentapetalae</taxon>
        <taxon>rosids</taxon>
        <taxon>fabids</taxon>
        <taxon>Fabales</taxon>
        <taxon>Fabaceae</taxon>
        <taxon>Papilionoideae</taxon>
        <taxon>50 kb inversion clade</taxon>
        <taxon>NPAAA clade</taxon>
        <taxon>Hologalegina</taxon>
        <taxon>IRL clade</taxon>
        <taxon>Trifolieae</taxon>
        <taxon>Trifolium</taxon>
    </lineage>
</organism>